<dbReference type="OrthoDB" id="9802055at2"/>
<evidence type="ECO:0000256" key="2">
    <source>
        <dbReference type="ARBA" id="ARBA00022438"/>
    </source>
</evidence>
<keyword evidence="3 6" id="KW-0645">Protease</keyword>
<evidence type="ECO:0000259" key="8">
    <source>
        <dbReference type="Pfam" id="PF00557"/>
    </source>
</evidence>
<feature type="binding site" evidence="6">
    <location>
        <position position="116"/>
    </location>
    <ligand>
        <name>a divalent metal cation</name>
        <dbReference type="ChEBI" id="CHEBI:60240"/>
        <label>1</label>
    </ligand>
</feature>
<dbReference type="PRINTS" id="PR00599">
    <property type="entry name" value="MAPEPTIDASE"/>
</dbReference>
<dbReference type="EMBL" id="FYEK01000054">
    <property type="protein sequence ID" value="SNB71643.1"/>
    <property type="molecule type" value="Genomic_DNA"/>
</dbReference>
<feature type="domain" description="Peptidase M24" evidence="8">
    <location>
        <begin position="26"/>
        <end position="261"/>
    </location>
</feature>
<feature type="binding site" evidence="6">
    <location>
        <position position="99"/>
    </location>
    <ligand>
        <name>substrate</name>
    </ligand>
</feature>
<feature type="binding site" evidence="6">
    <location>
        <position position="254"/>
    </location>
    <ligand>
        <name>a divalent metal cation</name>
        <dbReference type="ChEBI" id="CHEBI:60240"/>
        <label>1</label>
    </ligand>
</feature>
<evidence type="ECO:0000256" key="3">
    <source>
        <dbReference type="ARBA" id="ARBA00022670"/>
    </source>
</evidence>
<evidence type="ECO:0000256" key="4">
    <source>
        <dbReference type="ARBA" id="ARBA00022723"/>
    </source>
</evidence>
<keyword evidence="10" id="KW-1185">Reference proteome</keyword>
<dbReference type="GO" id="GO:0070006">
    <property type="term" value="F:metalloaminopeptidase activity"/>
    <property type="evidence" value="ECO:0007669"/>
    <property type="project" value="UniProtKB-UniRule"/>
</dbReference>
<feature type="binding site" evidence="6">
    <location>
        <position position="197"/>
    </location>
    <ligand>
        <name>substrate</name>
    </ligand>
</feature>
<feature type="binding site" evidence="6">
    <location>
        <position position="190"/>
    </location>
    <ligand>
        <name>a divalent metal cation</name>
        <dbReference type="ChEBI" id="CHEBI:60240"/>
        <label>2</label>
        <note>catalytic</note>
    </ligand>
</feature>
<gene>
    <name evidence="6" type="primary">map</name>
    <name evidence="9" type="ORF">SAMN02746019_00014710</name>
</gene>
<keyword evidence="2 6" id="KW-0031">Aminopeptidase</keyword>
<feature type="binding site" evidence="6">
    <location>
        <position position="254"/>
    </location>
    <ligand>
        <name>a divalent metal cation</name>
        <dbReference type="ChEBI" id="CHEBI:60240"/>
        <label>2</label>
        <note>catalytic</note>
    </ligand>
</feature>
<dbReference type="Pfam" id="PF00557">
    <property type="entry name" value="Peptidase_M24"/>
    <property type="match status" value="1"/>
</dbReference>
<dbReference type="InterPro" id="IPR001714">
    <property type="entry name" value="Pept_M24_MAP"/>
</dbReference>
<dbReference type="HAMAP" id="MF_01974">
    <property type="entry name" value="MetAP_1"/>
    <property type="match status" value="1"/>
</dbReference>
<feature type="binding site" evidence="6">
    <location>
        <position position="127"/>
    </location>
    <ligand>
        <name>a divalent metal cation</name>
        <dbReference type="ChEBI" id="CHEBI:60240"/>
        <label>2</label>
        <note>catalytic</note>
    </ligand>
</feature>
<dbReference type="RefSeq" id="WP_088571990.1">
    <property type="nucleotide sequence ID" value="NZ_FYEK01000054.1"/>
</dbReference>
<dbReference type="Proteomes" id="UP000197025">
    <property type="component" value="Unassembled WGS sequence"/>
</dbReference>
<dbReference type="CDD" id="cd01086">
    <property type="entry name" value="MetAP1"/>
    <property type="match status" value="1"/>
</dbReference>
<feature type="binding site" evidence="6">
    <location>
        <position position="223"/>
    </location>
    <ligand>
        <name>a divalent metal cation</name>
        <dbReference type="ChEBI" id="CHEBI:60240"/>
        <label>2</label>
        <note>catalytic</note>
    </ligand>
</feature>
<dbReference type="GO" id="GO:0046872">
    <property type="term" value="F:metal ion binding"/>
    <property type="evidence" value="ECO:0007669"/>
    <property type="project" value="UniProtKB-UniRule"/>
</dbReference>
<evidence type="ECO:0000256" key="6">
    <source>
        <dbReference type="HAMAP-Rule" id="MF_01974"/>
    </source>
</evidence>
<comment type="similarity">
    <text evidence="6">Belongs to the peptidase M24A family. Methionine aminopeptidase type 1 subfamily.</text>
</comment>
<evidence type="ECO:0000256" key="1">
    <source>
        <dbReference type="ARBA" id="ARBA00002521"/>
    </source>
</evidence>
<evidence type="ECO:0000256" key="7">
    <source>
        <dbReference type="RuleBase" id="RU003653"/>
    </source>
</evidence>
<proteinExistence type="inferred from homology"/>
<protein>
    <recommendedName>
        <fullName evidence="6 7">Methionine aminopeptidase</fullName>
        <shortName evidence="6">MAP</shortName>
        <shortName evidence="6">MetAP</shortName>
        <ecNumber evidence="6 7">3.4.11.18</ecNumber>
    </recommendedName>
    <alternativeName>
        <fullName evidence="6">Peptidase M</fullName>
    </alternativeName>
</protein>
<dbReference type="InParanoid" id="A0A212RGV0"/>
<dbReference type="InterPro" id="IPR036005">
    <property type="entry name" value="Creatinase/aminopeptidase-like"/>
</dbReference>
<reference evidence="10" key="1">
    <citation type="submission" date="2017-06" db="EMBL/GenBank/DDBJ databases">
        <authorList>
            <person name="Varghese N."/>
            <person name="Submissions S."/>
        </authorList>
    </citation>
    <scope>NUCLEOTIDE SEQUENCE [LARGE SCALE GENOMIC DNA]</scope>
    <source>
        <strain evidence="10">JAD2</strain>
    </source>
</reference>
<dbReference type="Gene3D" id="3.90.230.10">
    <property type="entry name" value="Creatinase/methionine aminopeptidase superfamily"/>
    <property type="match status" value="1"/>
</dbReference>
<evidence type="ECO:0000256" key="5">
    <source>
        <dbReference type="ARBA" id="ARBA00022801"/>
    </source>
</evidence>
<dbReference type="PANTHER" id="PTHR43330">
    <property type="entry name" value="METHIONINE AMINOPEPTIDASE"/>
    <property type="match status" value="1"/>
</dbReference>
<sequence>MSPWVVPRTHRPAEGIRLKTWQEIRMMREAGRIVAEVLEAMRTLVQPGVTTAELDRWAEDYIRRRGGIPAFKGYPSMKDEGGPPYPATLCTSVNHVLVHGIPGPYRLREGDIISIDVGVNFRGYFADGAITLPVGEISPEARRLIEVTQAALWAAIAQARAGRRLGDIQWAIQHTVESQGFQVAREFVSHGVGRALHEAPSFVNRGRPGRGLLLRPGMTLAIEPMVIMGDWRTRILEDGWTVVTLDGSLTAHFEHTVAITEGDPIILTALEDDPRLAS</sequence>
<evidence type="ECO:0000313" key="10">
    <source>
        <dbReference type="Proteomes" id="UP000197025"/>
    </source>
</evidence>
<name>A0A212RGV0_9CHLR</name>
<comment type="cofactor">
    <cofactor evidence="6">
        <name>Co(2+)</name>
        <dbReference type="ChEBI" id="CHEBI:48828"/>
    </cofactor>
    <cofactor evidence="6">
        <name>Zn(2+)</name>
        <dbReference type="ChEBI" id="CHEBI:29105"/>
    </cofactor>
    <cofactor evidence="6">
        <name>Mn(2+)</name>
        <dbReference type="ChEBI" id="CHEBI:29035"/>
    </cofactor>
    <cofactor evidence="6">
        <name>Fe(2+)</name>
        <dbReference type="ChEBI" id="CHEBI:29033"/>
    </cofactor>
    <text evidence="6">Binds 2 divalent metal cations per subunit. Has a high-affinity and a low affinity metal-binding site. The true nature of the physiological cofactor is under debate. The enzyme is active with cobalt, zinc, manganese or divalent iron ions. Most likely, methionine aminopeptidases function as mononuclear Fe(2+)-metalloproteases under physiological conditions, and the catalytically relevant metal-binding site has been assigned to the histidine-containing high-affinity site.</text>
</comment>
<dbReference type="GO" id="GO:0005829">
    <property type="term" value="C:cytosol"/>
    <property type="evidence" value="ECO:0007669"/>
    <property type="project" value="TreeGrafter"/>
</dbReference>
<dbReference type="EC" id="3.4.11.18" evidence="6 7"/>
<organism evidence="9 10">
    <name type="scientific">Thermoflexus hugenholtzii JAD2</name>
    <dbReference type="NCBI Taxonomy" id="877466"/>
    <lineage>
        <taxon>Bacteria</taxon>
        <taxon>Bacillati</taxon>
        <taxon>Chloroflexota</taxon>
        <taxon>Thermoflexia</taxon>
        <taxon>Thermoflexales</taxon>
        <taxon>Thermoflexaceae</taxon>
        <taxon>Thermoflexus</taxon>
    </lineage>
</organism>
<dbReference type="InterPro" id="IPR002467">
    <property type="entry name" value="Pept_M24A_MAP1"/>
</dbReference>
<dbReference type="AlphaFoldDB" id="A0A212RGV0"/>
<dbReference type="SUPFAM" id="SSF55920">
    <property type="entry name" value="Creatinase/aminopeptidase"/>
    <property type="match status" value="1"/>
</dbReference>
<comment type="subunit">
    <text evidence="6">Monomer.</text>
</comment>
<dbReference type="FunCoup" id="A0A212RGV0">
    <property type="interactions" value="352"/>
</dbReference>
<comment type="catalytic activity">
    <reaction evidence="6 7">
        <text>Release of N-terminal amino acids, preferentially methionine, from peptides and arylamides.</text>
        <dbReference type="EC" id="3.4.11.18"/>
    </reaction>
</comment>
<dbReference type="PANTHER" id="PTHR43330:SF27">
    <property type="entry name" value="METHIONINE AMINOPEPTIDASE"/>
    <property type="match status" value="1"/>
</dbReference>
<dbReference type="InterPro" id="IPR000994">
    <property type="entry name" value="Pept_M24"/>
</dbReference>
<dbReference type="GO" id="GO:0004239">
    <property type="term" value="F:initiator methionyl aminopeptidase activity"/>
    <property type="evidence" value="ECO:0007669"/>
    <property type="project" value="UniProtKB-UniRule"/>
</dbReference>
<feature type="binding site" evidence="6">
    <location>
        <position position="127"/>
    </location>
    <ligand>
        <name>a divalent metal cation</name>
        <dbReference type="ChEBI" id="CHEBI:60240"/>
        <label>1</label>
    </ligand>
</feature>
<accession>A0A212RGV0</accession>
<keyword evidence="4 6" id="KW-0479">Metal-binding</keyword>
<comment type="function">
    <text evidence="1 6">Removes the N-terminal methionine from nascent proteins. The N-terminal methionine is often cleaved when the second residue in the primary sequence is small and uncharged (Met-Ala-, Cys, Gly, Pro, Ser, Thr, or Val). Requires deformylation of the N(alpha)-formylated initiator methionine before it can be hydrolyzed.</text>
</comment>
<dbReference type="NCBIfam" id="TIGR00500">
    <property type="entry name" value="met_pdase_I"/>
    <property type="match status" value="1"/>
</dbReference>
<keyword evidence="5 6" id="KW-0378">Hydrolase</keyword>
<dbReference type="GO" id="GO:0006508">
    <property type="term" value="P:proteolysis"/>
    <property type="evidence" value="ECO:0007669"/>
    <property type="project" value="UniProtKB-KW"/>
</dbReference>
<evidence type="ECO:0000313" key="9">
    <source>
        <dbReference type="EMBL" id="SNB71643.1"/>
    </source>
</evidence>